<evidence type="ECO:0000313" key="5">
    <source>
        <dbReference type="Proteomes" id="UP000774570"/>
    </source>
</evidence>
<dbReference type="Proteomes" id="UP000774570">
    <property type="component" value="Unassembled WGS sequence"/>
</dbReference>
<feature type="signal peptide" evidence="1">
    <location>
        <begin position="1"/>
        <end position="29"/>
    </location>
</feature>
<gene>
    <name evidence="4" type="ORF">K1Y72_28565</name>
</gene>
<comment type="caution">
    <text evidence="4">The sequence shown here is derived from an EMBL/GenBank/DDBJ whole genome shotgun (WGS) entry which is preliminary data.</text>
</comment>
<name>A0ABS7G0W0_9ACTN</name>
<dbReference type="EMBL" id="JAIBOA010000023">
    <property type="protein sequence ID" value="MBW8486352.1"/>
    <property type="molecule type" value="Genomic_DNA"/>
</dbReference>
<evidence type="ECO:0000259" key="2">
    <source>
        <dbReference type="Pfam" id="PF02470"/>
    </source>
</evidence>
<reference evidence="4 5" key="1">
    <citation type="submission" date="2021-07" db="EMBL/GenBank/DDBJ databases">
        <title>Actinomadura sp. PM05-2 isolated from lichen.</title>
        <authorList>
            <person name="Somphong A."/>
            <person name="Phongsopitanun W."/>
            <person name="Tanasupawat S."/>
            <person name="Peongsungnone V."/>
        </authorList>
    </citation>
    <scope>NUCLEOTIDE SEQUENCE [LARGE SCALE GENOMIC DNA]</scope>
    <source>
        <strain evidence="4 5">PM05-2</strain>
    </source>
</reference>
<feature type="domain" description="Mammalian cell entry C-terminal" evidence="3">
    <location>
        <begin position="124"/>
        <end position="300"/>
    </location>
</feature>
<evidence type="ECO:0000259" key="3">
    <source>
        <dbReference type="Pfam" id="PF11887"/>
    </source>
</evidence>
<feature type="chain" id="PRO_5047448910" evidence="1">
    <location>
        <begin position="30"/>
        <end position="343"/>
    </location>
</feature>
<feature type="domain" description="Mce/MlaD" evidence="2">
    <location>
        <begin position="35"/>
        <end position="113"/>
    </location>
</feature>
<organism evidence="4 5">
    <name type="scientific">Actinomadura parmotrematis</name>
    <dbReference type="NCBI Taxonomy" id="2864039"/>
    <lineage>
        <taxon>Bacteria</taxon>
        <taxon>Bacillati</taxon>
        <taxon>Actinomycetota</taxon>
        <taxon>Actinomycetes</taxon>
        <taxon>Streptosporangiales</taxon>
        <taxon>Thermomonosporaceae</taxon>
        <taxon>Actinomadura</taxon>
    </lineage>
</organism>
<dbReference type="RefSeq" id="WP_220169595.1">
    <property type="nucleotide sequence ID" value="NZ_JAIBOA010000023.1"/>
</dbReference>
<accession>A0ABS7G0W0</accession>
<evidence type="ECO:0000313" key="4">
    <source>
        <dbReference type="EMBL" id="MBW8486352.1"/>
    </source>
</evidence>
<protein>
    <submittedName>
        <fullName evidence="4">MCE family protein</fullName>
    </submittedName>
</protein>
<dbReference type="Pfam" id="PF02470">
    <property type="entry name" value="MlaD"/>
    <property type="match status" value="1"/>
</dbReference>
<proteinExistence type="predicted"/>
<dbReference type="InterPro" id="IPR052336">
    <property type="entry name" value="MlaD_Phospholipid_Transporter"/>
</dbReference>
<dbReference type="InterPro" id="IPR003399">
    <property type="entry name" value="Mce/MlaD"/>
</dbReference>
<sequence length="343" mass="36157">MRPILLAGALALCAVLCGGLCGCSPQTLHAPTGPLTLTADFADVQNLVAGHSVKVADVTVGSVRRIDLVDTPAGYRSRVTMSIVEKVRVPTGTTAKVTVTSLLGENYVQLQPPPGRALNQGPFLADHAAIASTTTSPGFEDIIGQAAPLIGALADGDAPGLVHTAGTALGGRGPELNKMIANAGTLLRTFGEHRAELARAVDDLATLGRQLAAHEKSLDRLPGRLADATRLLADDRTRILDAVHALSDLAKTVNDTVLARHTDQLRRLIEQTGPTFEVLAADRTRLGTLITRLQEFVSRMPRQVYNGQLLTYPVLDFNGSATRAAGKSPASLADLVRMLGPRK</sequence>
<dbReference type="PANTHER" id="PTHR33371">
    <property type="entry name" value="INTERMEMBRANE PHOSPHOLIPID TRANSPORT SYSTEM BINDING PROTEIN MLAD-RELATED"/>
    <property type="match status" value="1"/>
</dbReference>
<keyword evidence="5" id="KW-1185">Reference proteome</keyword>
<dbReference type="PANTHER" id="PTHR33371:SF15">
    <property type="entry name" value="LIPOPROTEIN LPRN"/>
    <property type="match status" value="1"/>
</dbReference>
<keyword evidence="1" id="KW-0732">Signal</keyword>
<dbReference type="NCBIfam" id="TIGR00996">
    <property type="entry name" value="Mtu_fam_mce"/>
    <property type="match status" value="1"/>
</dbReference>
<dbReference type="Pfam" id="PF11887">
    <property type="entry name" value="Mce4_CUP1"/>
    <property type="match status" value="1"/>
</dbReference>
<evidence type="ECO:0000256" key="1">
    <source>
        <dbReference type="SAM" id="SignalP"/>
    </source>
</evidence>
<dbReference type="InterPro" id="IPR005693">
    <property type="entry name" value="Mce"/>
</dbReference>
<dbReference type="InterPro" id="IPR024516">
    <property type="entry name" value="Mce_C"/>
</dbReference>
<dbReference type="PROSITE" id="PS51257">
    <property type="entry name" value="PROKAR_LIPOPROTEIN"/>
    <property type="match status" value="1"/>
</dbReference>